<protein>
    <submittedName>
        <fullName evidence="1">Cysteine-rich CWC family protein</fullName>
    </submittedName>
</protein>
<dbReference type="RefSeq" id="WP_247344210.1">
    <property type="nucleotide sequence ID" value="NZ_JBHUIK010000002.1"/>
</dbReference>
<accession>A0ABW5BYU8</accession>
<name>A0ABW5BYU8_9BACI</name>
<dbReference type="Pfam" id="PF14375">
    <property type="entry name" value="Cys_rich_CWC"/>
    <property type="match status" value="1"/>
</dbReference>
<sequence>MKKCPLCQNDNQCTVSKEPETCWCMTESFPKELLTSALLKDSCICKKCVDDYKKK</sequence>
<gene>
    <name evidence="1" type="ORF">ACFSKK_10620</name>
</gene>
<proteinExistence type="predicted"/>
<dbReference type="InterPro" id="IPR032720">
    <property type="entry name" value="Cys_rich_CWC"/>
</dbReference>
<evidence type="ECO:0000313" key="1">
    <source>
        <dbReference type="EMBL" id="MFD2214135.1"/>
    </source>
</evidence>
<keyword evidence="2" id="KW-1185">Reference proteome</keyword>
<reference evidence="2" key="1">
    <citation type="journal article" date="2019" name="Int. J. Syst. Evol. Microbiol.">
        <title>The Global Catalogue of Microorganisms (GCM) 10K type strain sequencing project: providing services to taxonomists for standard genome sequencing and annotation.</title>
        <authorList>
            <consortium name="The Broad Institute Genomics Platform"/>
            <consortium name="The Broad Institute Genome Sequencing Center for Infectious Disease"/>
            <person name="Wu L."/>
            <person name="Ma J."/>
        </authorList>
    </citation>
    <scope>NUCLEOTIDE SEQUENCE [LARGE SCALE GENOMIC DNA]</scope>
    <source>
        <strain evidence="2">CGMCC 1.15474</strain>
    </source>
</reference>
<dbReference type="Proteomes" id="UP001597318">
    <property type="component" value="Unassembled WGS sequence"/>
</dbReference>
<dbReference type="EMBL" id="JBHUIK010000002">
    <property type="protein sequence ID" value="MFD2214135.1"/>
    <property type="molecule type" value="Genomic_DNA"/>
</dbReference>
<comment type="caution">
    <text evidence="1">The sequence shown here is derived from an EMBL/GenBank/DDBJ whole genome shotgun (WGS) entry which is preliminary data.</text>
</comment>
<evidence type="ECO:0000313" key="2">
    <source>
        <dbReference type="Proteomes" id="UP001597318"/>
    </source>
</evidence>
<organism evidence="1 2">
    <name type="scientific">Metabacillus endolithicus</name>
    <dbReference type="NCBI Taxonomy" id="1535204"/>
    <lineage>
        <taxon>Bacteria</taxon>
        <taxon>Bacillati</taxon>
        <taxon>Bacillota</taxon>
        <taxon>Bacilli</taxon>
        <taxon>Bacillales</taxon>
        <taxon>Bacillaceae</taxon>
        <taxon>Metabacillus</taxon>
    </lineage>
</organism>